<comment type="caution">
    <text evidence="12">The sequence shown here is derived from an EMBL/GenBank/DDBJ whole genome shotgun (WGS) entry which is preliminary data.</text>
</comment>
<feature type="compositionally biased region" description="Gly residues" evidence="9">
    <location>
        <begin position="42"/>
        <end position="56"/>
    </location>
</feature>
<dbReference type="PROSITE" id="PS51257">
    <property type="entry name" value="PROKAR_LIPOPROTEIN"/>
    <property type="match status" value="1"/>
</dbReference>
<evidence type="ECO:0000256" key="8">
    <source>
        <dbReference type="PROSITE-ProRule" id="PRU00433"/>
    </source>
</evidence>
<evidence type="ECO:0000313" key="13">
    <source>
        <dbReference type="Proteomes" id="UP001575181"/>
    </source>
</evidence>
<organism evidence="12 13">
    <name type="scientific">Thiohalorhabdus methylotrophus</name>
    <dbReference type="NCBI Taxonomy" id="3242694"/>
    <lineage>
        <taxon>Bacteria</taxon>
        <taxon>Pseudomonadati</taxon>
        <taxon>Pseudomonadota</taxon>
        <taxon>Gammaproteobacteria</taxon>
        <taxon>Thiohalorhabdales</taxon>
        <taxon>Thiohalorhabdaceae</taxon>
        <taxon>Thiohalorhabdus</taxon>
    </lineage>
</organism>
<feature type="compositionally biased region" description="Polar residues" evidence="9">
    <location>
        <begin position="141"/>
        <end position="150"/>
    </location>
</feature>
<feature type="chain" id="PRO_5046161804" description="Cytochrome c-551" evidence="10">
    <location>
        <begin position="19"/>
        <end position="180"/>
    </location>
</feature>
<sequence length="180" mass="17872">MRTITRTAAALLAGLSLAACDQGGEPQTGGSQEQEQGTGQAPSGGGQDGGGGGQGASDGSAPGDQASPERQAQNQGGGTGAPAAGSGDTAPGEQAAAELGCTACHAEENKLVGPAYQDVAKRYNHDVSEILERMQAAVENGSSGNWTDVTGGTPMPPQPQAASQEKKLKQIAEWIAGMGR</sequence>
<dbReference type="InterPro" id="IPR036909">
    <property type="entry name" value="Cyt_c-like_dom_sf"/>
</dbReference>
<feature type="region of interest" description="Disordered" evidence="9">
    <location>
        <begin position="20"/>
        <end position="95"/>
    </location>
</feature>
<keyword evidence="13" id="KW-1185">Reference proteome</keyword>
<dbReference type="RefSeq" id="WP_373656128.1">
    <property type="nucleotide sequence ID" value="NZ_JBGUAW010000007.1"/>
</dbReference>
<dbReference type="InterPro" id="IPR009056">
    <property type="entry name" value="Cyt_c-like_dom"/>
</dbReference>
<dbReference type="Pfam" id="PF00034">
    <property type="entry name" value="Cytochrom_C"/>
    <property type="match status" value="1"/>
</dbReference>
<evidence type="ECO:0000256" key="10">
    <source>
        <dbReference type="SAM" id="SignalP"/>
    </source>
</evidence>
<keyword evidence="5" id="KW-0249">Electron transport</keyword>
<evidence type="ECO:0000256" key="1">
    <source>
        <dbReference type="ARBA" id="ARBA00021020"/>
    </source>
</evidence>
<dbReference type="EMBL" id="JBGUAW010000007">
    <property type="protein sequence ID" value="MFA9461339.1"/>
    <property type="molecule type" value="Genomic_DNA"/>
</dbReference>
<accession>A0ABV4TVH3</accession>
<evidence type="ECO:0000256" key="7">
    <source>
        <dbReference type="ARBA" id="ARBA00031244"/>
    </source>
</evidence>
<feature type="compositionally biased region" description="Low complexity" evidence="9">
    <location>
        <begin position="81"/>
        <end position="92"/>
    </location>
</feature>
<proteinExistence type="predicted"/>
<dbReference type="Proteomes" id="UP001575181">
    <property type="component" value="Unassembled WGS sequence"/>
</dbReference>
<evidence type="ECO:0000256" key="6">
    <source>
        <dbReference type="ARBA" id="ARBA00023004"/>
    </source>
</evidence>
<keyword evidence="3 8" id="KW-0349">Heme</keyword>
<evidence type="ECO:0000256" key="5">
    <source>
        <dbReference type="ARBA" id="ARBA00022982"/>
    </source>
</evidence>
<dbReference type="InterPro" id="IPR002324">
    <property type="entry name" value="Cyt_c_ID"/>
</dbReference>
<evidence type="ECO:0000256" key="3">
    <source>
        <dbReference type="ARBA" id="ARBA00022617"/>
    </source>
</evidence>
<keyword evidence="2" id="KW-0813">Transport</keyword>
<evidence type="ECO:0000259" key="11">
    <source>
        <dbReference type="PROSITE" id="PS51007"/>
    </source>
</evidence>
<evidence type="ECO:0000256" key="2">
    <source>
        <dbReference type="ARBA" id="ARBA00022448"/>
    </source>
</evidence>
<keyword evidence="6 8" id="KW-0408">Iron</keyword>
<keyword evidence="10" id="KW-0732">Signal</keyword>
<evidence type="ECO:0000313" key="12">
    <source>
        <dbReference type="EMBL" id="MFA9461339.1"/>
    </source>
</evidence>
<keyword evidence="4 8" id="KW-0479">Metal-binding</keyword>
<protein>
    <recommendedName>
        <fullName evidence="1">Cytochrome c-551</fullName>
    </recommendedName>
    <alternativeName>
        <fullName evidence="7">Cytochrome c551</fullName>
    </alternativeName>
</protein>
<feature type="domain" description="Cytochrome c" evidence="11">
    <location>
        <begin position="87"/>
        <end position="179"/>
    </location>
</feature>
<dbReference type="PRINTS" id="PR00606">
    <property type="entry name" value="CYTCHROMECID"/>
</dbReference>
<feature type="compositionally biased region" description="Low complexity" evidence="9">
    <location>
        <begin position="20"/>
        <end position="41"/>
    </location>
</feature>
<dbReference type="Gene3D" id="1.10.760.10">
    <property type="entry name" value="Cytochrome c-like domain"/>
    <property type="match status" value="1"/>
</dbReference>
<gene>
    <name evidence="12" type="ORF">ACERLL_10925</name>
</gene>
<feature type="signal peptide" evidence="10">
    <location>
        <begin position="1"/>
        <end position="18"/>
    </location>
</feature>
<evidence type="ECO:0000256" key="9">
    <source>
        <dbReference type="SAM" id="MobiDB-lite"/>
    </source>
</evidence>
<evidence type="ECO:0000256" key="4">
    <source>
        <dbReference type="ARBA" id="ARBA00022723"/>
    </source>
</evidence>
<reference evidence="12 13" key="1">
    <citation type="submission" date="2024-08" db="EMBL/GenBank/DDBJ databases">
        <title>Whole-genome sequencing of halo(alkali)philic microorganisms from hypersaline lakes.</title>
        <authorList>
            <person name="Sorokin D.Y."/>
            <person name="Merkel A.Y."/>
            <person name="Messina E."/>
            <person name="Yakimov M."/>
        </authorList>
    </citation>
    <scope>NUCLEOTIDE SEQUENCE [LARGE SCALE GENOMIC DNA]</scope>
    <source>
        <strain evidence="12 13">Cl-TMA</strain>
    </source>
</reference>
<name>A0ABV4TVH3_9GAMM</name>
<dbReference type="SUPFAM" id="SSF46626">
    <property type="entry name" value="Cytochrome c"/>
    <property type="match status" value="1"/>
</dbReference>
<feature type="region of interest" description="Disordered" evidence="9">
    <location>
        <begin position="141"/>
        <end position="165"/>
    </location>
</feature>
<dbReference type="PROSITE" id="PS51007">
    <property type="entry name" value="CYTC"/>
    <property type="match status" value="1"/>
</dbReference>